<keyword evidence="3" id="KW-1185">Reference proteome</keyword>
<evidence type="ECO:0000256" key="1">
    <source>
        <dbReference type="SAM" id="Phobius"/>
    </source>
</evidence>
<keyword evidence="1" id="KW-1133">Transmembrane helix</keyword>
<dbReference type="SUPFAM" id="SSF158745">
    <property type="entry name" value="LanC-like"/>
    <property type="match status" value="1"/>
</dbReference>
<accession>A0A4R2RZ09</accession>
<dbReference type="RefSeq" id="WP_131848771.1">
    <property type="nucleotide sequence ID" value="NZ_SLXV01000017.1"/>
</dbReference>
<gene>
    <name evidence="2" type="ORF">EDD57_11716</name>
</gene>
<evidence type="ECO:0000313" key="3">
    <source>
        <dbReference type="Proteomes" id="UP000294746"/>
    </source>
</evidence>
<dbReference type="AlphaFoldDB" id="A0A4R2RZ09"/>
<organism evidence="2 3">
    <name type="scientific">Baia soyae</name>
    <dbReference type="NCBI Taxonomy" id="1544746"/>
    <lineage>
        <taxon>Bacteria</taxon>
        <taxon>Bacillati</taxon>
        <taxon>Bacillota</taxon>
        <taxon>Bacilli</taxon>
        <taxon>Bacillales</taxon>
        <taxon>Thermoactinomycetaceae</taxon>
        <taxon>Baia</taxon>
    </lineage>
</organism>
<comment type="caution">
    <text evidence="2">The sequence shown here is derived from an EMBL/GenBank/DDBJ whole genome shotgun (WGS) entry which is preliminary data.</text>
</comment>
<keyword evidence="1" id="KW-0472">Membrane</keyword>
<name>A0A4R2RZ09_9BACL</name>
<dbReference type="Gene3D" id="1.50.10.20">
    <property type="match status" value="1"/>
</dbReference>
<evidence type="ECO:0008006" key="4">
    <source>
        <dbReference type="Google" id="ProtNLM"/>
    </source>
</evidence>
<evidence type="ECO:0000313" key="2">
    <source>
        <dbReference type="EMBL" id="TCP68329.1"/>
    </source>
</evidence>
<feature type="transmembrane region" description="Helical" evidence="1">
    <location>
        <begin position="85"/>
        <end position="103"/>
    </location>
</feature>
<reference evidence="2 3" key="1">
    <citation type="submission" date="2019-03" db="EMBL/GenBank/DDBJ databases">
        <title>Genomic Encyclopedia of Type Strains, Phase IV (KMG-IV): sequencing the most valuable type-strain genomes for metagenomic binning, comparative biology and taxonomic classification.</title>
        <authorList>
            <person name="Goeker M."/>
        </authorList>
    </citation>
    <scope>NUCLEOTIDE SEQUENCE [LARGE SCALE GENOMIC DNA]</scope>
    <source>
        <strain evidence="2 3">DSM 46831</strain>
    </source>
</reference>
<dbReference type="Proteomes" id="UP000294746">
    <property type="component" value="Unassembled WGS sequence"/>
</dbReference>
<keyword evidence="1" id="KW-0812">Transmembrane</keyword>
<sequence length="116" mass="13296">MLMKRLLSRENLLKALKQVEKNKGSHGMDGMSVEFLREHIQGTLDFREHCDYLVDRILNMYDDQAPLRFYDHVPIRDKMTTHTNAGLLGGVSGIALVLLSLIHDDDPDWDSVFLIS</sequence>
<protein>
    <recommendedName>
        <fullName evidence="4">Lanthionine synthetase-like protein</fullName>
    </recommendedName>
</protein>
<dbReference type="EMBL" id="SLXV01000017">
    <property type="protein sequence ID" value="TCP68329.1"/>
    <property type="molecule type" value="Genomic_DNA"/>
</dbReference>
<proteinExistence type="predicted"/>
<dbReference type="OrthoDB" id="9793236at2"/>